<feature type="compositionally biased region" description="Basic and acidic residues" evidence="1">
    <location>
        <begin position="1"/>
        <end position="13"/>
    </location>
</feature>
<name>A0A8D8UMX6_9HEMI</name>
<dbReference type="EMBL" id="HBUF01211331">
    <property type="protein sequence ID" value="CAG6665672.1"/>
    <property type="molecule type" value="Transcribed_RNA"/>
</dbReference>
<evidence type="ECO:0000256" key="1">
    <source>
        <dbReference type="SAM" id="MobiDB-lite"/>
    </source>
</evidence>
<feature type="compositionally biased region" description="Polar residues" evidence="1">
    <location>
        <begin position="14"/>
        <end position="29"/>
    </location>
</feature>
<protein>
    <submittedName>
        <fullName evidence="2">Uncharacterized protein</fullName>
    </submittedName>
</protein>
<feature type="region of interest" description="Disordered" evidence="1">
    <location>
        <begin position="1"/>
        <end position="30"/>
    </location>
</feature>
<dbReference type="EMBL" id="HBUF01033068">
    <property type="protein sequence ID" value="CAG6615492.1"/>
    <property type="molecule type" value="Transcribed_RNA"/>
</dbReference>
<dbReference type="EMBL" id="HBUF01211330">
    <property type="protein sequence ID" value="CAG6665670.1"/>
    <property type="molecule type" value="Transcribed_RNA"/>
</dbReference>
<dbReference type="EMBL" id="HBUF01344764">
    <property type="protein sequence ID" value="CAG6708086.1"/>
    <property type="molecule type" value="Transcribed_RNA"/>
</dbReference>
<dbReference type="EMBL" id="HBUF01546952">
    <property type="protein sequence ID" value="CAG6757376.1"/>
    <property type="molecule type" value="Transcribed_RNA"/>
</dbReference>
<dbReference type="EMBL" id="HBUF01344766">
    <property type="protein sequence ID" value="CAG6708092.1"/>
    <property type="molecule type" value="Transcribed_RNA"/>
</dbReference>
<dbReference type="EMBL" id="HBUF01033069">
    <property type="protein sequence ID" value="CAG6615494.1"/>
    <property type="molecule type" value="Transcribed_RNA"/>
</dbReference>
<reference evidence="2" key="1">
    <citation type="submission" date="2021-05" db="EMBL/GenBank/DDBJ databases">
        <authorList>
            <person name="Alioto T."/>
            <person name="Alioto T."/>
            <person name="Gomez Garrido J."/>
        </authorList>
    </citation>
    <scope>NUCLEOTIDE SEQUENCE</scope>
</reference>
<dbReference type="EMBL" id="HBUF01344765">
    <property type="protein sequence ID" value="CAG6708089.1"/>
    <property type="molecule type" value="Transcribed_RNA"/>
</dbReference>
<accession>A0A8D8UMX6</accession>
<evidence type="ECO:0000313" key="2">
    <source>
        <dbReference type="EMBL" id="CAG6708089.1"/>
    </source>
</evidence>
<proteinExistence type="predicted"/>
<organism evidence="2">
    <name type="scientific">Cacopsylla melanoneura</name>
    <dbReference type="NCBI Taxonomy" id="428564"/>
    <lineage>
        <taxon>Eukaryota</taxon>
        <taxon>Metazoa</taxon>
        <taxon>Ecdysozoa</taxon>
        <taxon>Arthropoda</taxon>
        <taxon>Hexapoda</taxon>
        <taxon>Insecta</taxon>
        <taxon>Pterygota</taxon>
        <taxon>Neoptera</taxon>
        <taxon>Paraneoptera</taxon>
        <taxon>Hemiptera</taxon>
        <taxon>Sternorrhyncha</taxon>
        <taxon>Psylloidea</taxon>
        <taxon>Psyllidae</taxon>
        <taxon>Psyllinae</taxon>
        <taxon>Cacopsylla</taxon>
    </lineage>
</organism>
<dbReference type="EMBL" id="HBUF01344767">
    <property type="protein sequence ID" value="CAG6708095.1"/>
    <property type="molecule type" value="Transcribed_RNA"/>
</dbReference>
<dbReference type="AlphaFoldDB" id="A0A8D8UMX6"/>
<sequence>MQKELSNKSESMRTKSNFPKTKSTRSSSCWVRRAVSTPLPSLSLTMRRRKRIRVKEKDTRSTRASKGMMWRSFHSMIKQDRVQAKHLLLGTQLLNSAVKLKSNINILRRVTSRGTS</sequence>
<dbReference type="EMBL" id="HBUF01344768">
    <property type="protein sequence ID" value="CAG6708098.1"/>
    <property type="molecule type" value="Transcribed_RNA"/>
</dbReference>